<keyword evidence="2" id="KW-1185">Reference proteome</keyword>
<dbReference type="Pfam" id="PF08843">
    <property type="entry name" value="AbiEii"/>
    <property type="match status" value="1"/>
</dbReference>
<evidence type="ECO:0008006" key="3">
    <source>
        <dbReference type="Google" id="ProtNLM"/>
    </source>
</evidence>
<dbReference type="InterPro" id="IPR014942">
    <property type="entry name" value="AbiEii"/>
</dbReference>
<dbReference type="EMBL" id="BMRE01000012">
    <property type="protein sequence ID" value="GGU39011.1"/>
    <property type="molecule type" value="Genomic_DNA"/>
</dbReference>
<sequence>MFSGEFELHLTGSEWQVDELAAFAARHQVKFSHIELHQGEVPSQPMLTIGATGTLDEVRAVAAQWRRKLFEAELHVVRVKIEAAPWNDGVPQSDEDADPALYFEHHVKVLMSGTWHDWYARILKAVDGHEAHVSQNARRKYENGTQERFVTQRCFGVGRDTAKQNLAALLADLEEFAVLEVEEEYVVDDDALHIDNGWIHGTYHWWRSRDERMRQAPANARDFPVTYSPLQVKPGQDIQQRAVFDPALKQHRNAFRAGEPRFGDPADGARWLAGRRRAMARLLHLIGKTRWRDNLVLRGSVVMREWFGDAAREPGDIDFVVTPRSIAFGGEEADELIDGITSKVVRNPGPVLLPGPFDTEPIWTYERVPGQRVLFPFEVEGLPHGAIQVDLVFDEELPIAPEPLRIAGTTLFAANQELSLAWKLQWLMTDSYPQAKDLYDAALLARHTTVDTGLVIGLLEPELGARALDFDRRSVLEMDHVDWDNAPTELPVTKADEPALLERIAAALR</sequence>
<accession>A0ABQ2UJ56</accession>
<evidence type="ECO:0000313" key="2">
    <source>
        <dbReference type="Proteomes" id="UP000649573"/>
    </source>
</evidence>
<name>A0ABQ2UJ56_9PSEU</name>
<dbReference type="RefSeq" id="WP_189254663.1">
    <property type="nucleotide sequence ID" value="NZ_BMRE01000012.1"/>
</dbReference>
<evidence type="ECO:0000313" key="1">
    <source>
        <dbReference type="EMBL" id="GGU39011.1"/>
    </source>
</evidence>
<proteinExistence type="predicted"/>
<dbReference type="Proteomes" id="UP000649573">
    <property type="component" value="Unassembled WGS sequence"/>
</dbReference>
<reference evidence="2" key="1">
    <citation type="journal article" date="2019" name="Int. J. Syst. Evol. Microbiol.">
        <title>The Global Catalogue of Microorganisms (GCM) 10K type strain sequencing project: providing services to taxonomists for standard genome sequencing and annotation.</title>
        <authorList>
            <consortium name="The Broad Institute Genomics Platform"/>
            <consortium name="The Broad Institute Genome Sequencing Center for Infectious Disease"/>
            <person name="Wu L."/>
            <person name="Ma J."/>
        </authorList>
    </citation>
    <scope>NUCLEOTIDE SEQUENCE [LARGE SCALE GENOMIC DNA]</scope>
    <source>
        <strain evidence="2">JCM 3296</strain>
    </source>
</reference>
<gene>
    <name evidence="1" type="ORF">GCM10010178_34220</name>
</gene>
<comment type="caution">
    <text evidence="1">The sequence shown here is derived from an EMBL/GenBank/DDBJ whole genome shotgun (WGS) entry which is preliminary data.</text>
</comment>
<organism evidence="1 2">
    <name type="scientific">Lentzea flava</name>
    <dbReference type="NCBI Taxonomy" id="103732"/>
    <lineage>
        <taxon>Bacteria</taxon>
        <taxon>Bacillati</taxon>
        <taxon>Actinomycetota</taxon>
        <taxon>Actinomycetes</taxon>
        <taxon>Pseudonocardiales</taxon>
        <taxon>Pseudonocardiaceae</taxon>
        <taxon>Lentzea</taxon>
    </lineage>
</organism>
<protein>
    <recommendedName>
        <fullName evidence="3">Nucleotidyl transferase AbiEii toxin, Type IV TA system</fullName>
    </recommendedName>
</protein>